<name>A0A419EZJ0_9BACT</name>
<gene>
    <name evidence="6" type="ORF">C4532_08525</name>
</gene>
<dbReference type="AlphaFoldDB" id="A0A419EZJ0"/>
<dbReference type="Pfam" id="PF01258">
    <property type="entry name" value="zf-dskA_traR"/>
    <property type="match status" value="1"/>
</dbReference>
<dbReference type="EMBL" id="QZKI01000064">
    <property type="protein sequence ID" value="RJP70889.1"/>
    <property type="molecule type" value="Genomic_DNA"/>
</dbReference>
<dbReference type="Proteomes" id="UP000285961">
    <property type="component" value="Unassembled WGS sequence"/>
</dbReference>
<dbReference type="PANTHER" id="PTHR39418:SF1">
    <property type="entry name" value="DEHYDROGENASE"/>
    <property type="match status" value="1"/>
</dbReference>
<dbReference type="PANTHER" id="PTHR39418">
    <property type="entry name" value="DEHYDROGENASE-RELATED"/>
    <property type="match status" value="1"/>
</dbReference>
<dbReference type="InterPro" id="IPR000962">
    <property type="entry name" value="Znf_DskA_TraR"/>
</dbReference>
<evidence type="ECO:0000313" key="7">
    <source>
        <dbReference type="Proteomes" id="UP000285961"/>
    </source>
</evidence>
<protein>
    <submittedName>
        <fullName evidence="6">Formylmethanofuran dehydrogenase</fullName>
    </submittedName>
</protein>
<evidence type="ECO:0000256" key="2">
    <source>
        <dbReference type="ARBA" id="ARBA00022771"/>
    </source>
</evidence>
<keyword evidence="1" id="KW-0479">Metal-binding</keyword>
<dbReference type="SUPFAM" id="SSF143555">
    <property type="entry name" value="FwdE-like"/>
    <property type="match status" value="1"/>
</dbReference>
<proteinExistence type="predicted"/>
<dbReference type="InterPro" id="IPR053194">
    <property type="entry name" value="tRNA_methyltr_O"/>
</dbReference>
<evidence type="ECO:0000256" key="1">
    <source>
        <dbReference type="ARBA" id="ARBA00022723"/>
    </source>
</evidence>
<evidence type="ECO:0000259" key="4">
    <source>
        <dbReference type="Pfam" id="PF01258"/>
    </source>
</evidence>
<evidence type="ECO:0000313" key="6">
    <source>
        <dbReference type="EMBL" id="RJP70889.1"/>
    </source>
</evidence>
<sequence length="205" mass="22828">MTAQNSLPSFEEAARFHGHICPGLAIGYRVATTAMHLLGVARPHDEELVAVVENDTCAVDAIQVVTGCTFGKGNLVFKDYGKGGFSFFSRDRGKAIRVRYREFPFLPDAEGERMEQLKRKVHFENSATEAERQEYGKLREKLIQHILSGSAEDFLAWRPVSEEPPSPARIRPSITCENCGEQVMQTRIRKVGGQNLCIPCSESPS</sequence>
<accession>A0A419EZJ0</accession>
<evidence type="ECO:0000256" key="3">
    <source>
        <dbReference type="ARBA" id="ARBA00022833"/>
    </source>
</evidence>
<feature type="domain" description="Zinc finger DksA/TraR C4-type" evidence="4">
    <location>
        <begin position="173"/>
        <end position="200"/>
    </location>
</feature>
<organism evidence="6 7">
    <name type="scientific">Candidatus Abyssobacteria bacterium SURF_17</name>
    <dbReference type="NCBI Taxonomy" id="2093361"/>
    <lineage>
        <taxon>Bacteria</taxon>
        <taxon>Pseudomonadati</taxon>
        <taxon>Candidatus Hydrogenedentota</taxon>
        <taxon>Candidatus Abyssobacteria</taxon>
    </lineage>
</organism>
<dbReference type="PIRSF" id="PIRSF006578">
    <property type="entry name" value="FwdE"/>
    <property type="match status" value="1"/>
</dbReference>
<dbReference type="InterPro" id="IPR003814">
    <property type="entry name" value="FmdEsu_dom"/>
</dbReference>
<keyword evidence="2" id="KW-0863">Zinc-finger</keyword>
<reference evidence="6 7" key="1">
    <citation type="journal article" date="2017" name="ISME J.">
        <title>Energy and carbon metabolisms in a deep terrestrial subsurface fluid microbial community.</title>
        <authorList>
            <person name="Momper L."/>
            <person name="Jungbluth S.P."/>
            <person name="Lee M.D."/>
            <person name="Amend J.P."/>
        </authorList>
    </citation>
    <scope>NUCLEOTIDE SEQUENCE [LARGE SCALE GENOMIC DNA]</scope>
    <source>
        <strain evidence="6">SURF_17</strain>
    </source>
</reference>
<feature type="domain" description="Formylmethanofuran dehydrogenase subunit E" evidence="5">
    <location>
        <begin position="16"/>
        <end position="154"/>
    </location>
</feature>
<dbReference type="Gene3D" id="3.30.1330.130">
    <property type="match status" value="1"/>
</dbReference>
<comment type="caution">
    <text evidence="6">The sequence shown here is derived from an EMBL/GenBank/DDBJ whole genome shotgun (WGS) entry which is preliminary data.</text>
</comment>
<evidence type="ECO:0000259" key="5">
    <source>
        <dbReference type="Pfam" id="PF02663"/>
    </source>
</evidence>
<keyword evidence="3" id="KW-0862">Zinc</keyword>
<dbReference type="InterPro" id="IPR026328">
    <property type="entry name" value="FmdE"/>
</dbReference>
<dbReference type="GO" id="GO:0008270">
    <property type="term" value="F:zinc ion binding"/>
    <property type="evidence" value="ECO:0007669"/>
    <property type="project" value="UniProtKB-KW"/>
</dbReference>
<dbReference type="Pfam" id="PF02663">
    <property type="entry name" value="FmdE"/>
    <property type="match status" value="1"/>
</dbReference>